<feature type="compositionally biased region" description="Polar residues" evidence="1">
    <location>
        <begin position="144"/>
        <end position="156"/>
    </location>
</feature>
<feature type="compositionally biased region" description="Basic and acidic residues" evidence="1">
    <location>
        <begin position="47"/>
        <end position="56"/>
    </location>
</feature>
<evidence type="ECO:0000256" key="2">
    <source>
        <dbReference type="SAM" id="Phobius"/>
    </source>
</evidence>
<sequence>MNKTGTSIDLREANLLTEAVDFAPQPQSPHEPGPRTAPEASGTGIHSDPRRQDAHDNNVSVSARNSSESWYTYQNINSHGNENGIEAEPRTAGEPNASPSEKTSFESFFGSTPAPRNPEQAQSTVPHSLPESDSISGPGRRPTTLVNDPSNITTPANQNGAVKLDAGEPGNVGQWAVDQHLDGLLREIVHDSKSGLLWDFVGLGFGDDNSRRKKKTNHSGQPIFRVNFADLQRIHLRKLQVKLVTHAVYMHEKRTEPGEQWEQDLADYIQALKDYDYMTECTSLPQDYFLATGERRVDREVIKEVIDKKVGGSHRLRPTTTTTPVEKMSDQNIPIGGTRNVKTKLKELQDLRNRIILAALGAFLMLGPMWLMVLHQTMYTGLITTTMCVSAFGLVASWMLAEPKDVLSATAAYAAVLVVFVGLTTSK</sequence>
<feature type="compositionally biased region" description="Polar residues" evidence="1">
    <location>
        <begin position="57"/>
        <end position="81"/>
    </location>
</feature>
<evidence type="ECO:0000313" key="5">
    <source>
        <dbReference type="Proteomes" id="UP001583177"/>
    </source>
</evidence>
<dbReference type="InterPro" id="IPR046529">
    <property type="entry name" value="DUF6594"/>
</dbReference>
<feature type="compositionally biased region" description="Polar residues" evidence="1">
    <location>
        <begin position="119"/>
        <end position="135"/>
    </location>
</feature>
<evidence type="ECO:0000256" key="1">
    <source>
        <dbReference type="SAM" id="MobiDB-lite"/>
    </source>
</evidence>
<comment type="caution">
    <text evidence="4">The sequence shown here is derived from an EMBL/GenBank/DDBJ whole genome shotgun (WGS) entry which is preliminary data.</text>
</comment>
<dbReference type="EMBL" id="JAWRVE010000081">
    <property type="protein sequence ID" value="KAL1862479.1"/>
    <property type="molecule type" value="Genomic_DNA"/>
</dbReference>
<feature type="domain" description="DUF6594" evidence="3">
    <location>
        <begin position="264"/>
        <end position="418"/>
    </location>
</feature>
<feature type="transmembrane region" description="Helical" evidence="2">
    <location>
        <begin position="406"/>
        <end position="425"/>
    </location>
</feature>
<keyword evidence="2" id="KW-1133">Transmembrane helix</keyword>
<dbReference type="Proteomes" id="UP001583177">
    <property type="component" value="Unassembled WGS sequence"/>
</dbReference>
<accession>A0ABR3WI28</accession>
<keyword evidence="2" id="KW-0472">Membrane</keyword>
<dbReference type="Pfam" id="PF20237">
    <property type="entry name" value="DUF6594"/>
    <property type="match status" value="1"/>
</dbReference>
<proteinExistence type="predicted"/>
<evidence type="ECO:0000259" key="3">
    <source>
        <dbReference type="Pfam" id="PF20237"/>
    </source>
</evidence>
<keyword evidence="5" id="KW-1185">Reference proteome</keyword>
<organism evidence="4 5">
    <name type="scientific">Diaporthe australafricana</name>
    <dbReference type="NCBI Taxonomy" id="127596"/>
    <lineage>
        <taxon>Eukaryota</taxon>
        <taxon>Fungi</taxon>
        <taxon>Dikarya</taxon>
        <taxon>Ascomycota</taxon>
        <taxon>Pezizomycotina</taxon>
        <taxon>Sordariomycetes</taxon>
        <taxon>Sordariomycetidae</taxon>
        <taxon>Diaporthales</taxon>
        <taxon>Diaporthaceae</taxon>
        <taxon>Diaporthe</taxon>
    </lineage>
</organism>
<reference evidence="4 5" key="1">
    <citation type="journal article" date="2024" name="IMA Fungus">
        <title>IMA Genome - F19 : A genome assembly and annotation guide to empower mycologists, including annotated draft genome sequences of Ceratocystis pirilliformis, Diaporthe australafricana, Fusarium ophioides, Paecilomyces lecythidis, and Sporothrix stenoceras.</title>
        <authorList>
            <person name="Aylward J."/>
            <person name="Wilson A.M."/>
            <person name="Visagie C.M."/>
            <person name="Spraker J."/>
            <person name="Barnes I."/>
            <person name="Buitendag C."/>
            <person name="Ceriani C."/>
            <person name="Del Mar Angel L."/>
            <person name="du Plessis D."/>
            <person name="Fuchs T."/>
            <person name="Gasser K."/>
            <person name="Kramer D."/>
            <person name="Li W."/>
            <person name="Munsamy K."/>
            <person name="Piso A."/>
            <person name="Price J.L."/>
            <person name="Sonnekus B."/>
            <person name="Thomas C."/>
            <person name="van der Nest A."/>
            <person name="van Dijk A."/>
            <person name="van Heerden A."/>
            <person name="van Vuuren N."/>
            <person name="Yilmaz N."/>
            <person name="Duong T.A."/>
            <person name="van der Merwe N.A."/>
            <person name="Wingfield M.J."/>
            <person name="Wingfield B.D."/>
        </authorList>
    </citation>
    <scope>NUCLEOTIDE SEQUENCE [LARGE SCALE GENOMIC DNA]</scope>
    <source>
        <strain evidence="4 5">CMW 18300</strain>
    </source>
</reference>
<evidence type="ECO:0000313" key="4">
    <source>
        <dbReference type="EMBL" id="KAL1862479.1"/>
    </source>
</evidence>
<feature type="transmembrane region" description="Helical" evidence="2">
    <location>
        <begin position="355"/>
        <end position="374"/>
    </location>
</feature>
<name>A0ABR3WI28_9PEZI</name>
<feature type="region of interest" description="Disordered" evidence="1">
    <location>
        <begin position="16"/>
        <end position="156"/>
    </location>
</feature>
<protein>
    <recommendedName>
        <fullName evidence="3">DUF6594 domain-containing protein</fullName>
    </recommendedName>
</protein>
<gene>
    <name evidence="4" type="ORF">Daus18300_008576</name>
</gene>
<feature type="compositionally biased region" description="Polar residues" evidence="1">
    <location>
        <begin position="97"/>
        <end position="110"/>
    </location>
</feature>
<keyword evidence="2" id="KW-0812">Transmembrane</keyword>
<feature type="transmembrane region" description="Helical" evidence="2">
    <location>
        <begin position="381"/>
        <end position="400"/>
    </location>
</feature>